<proteinExistence type="predicted"/>
<evidence type="ECO:0008006" key="2">
    <source>
        <dbReference type="Google" id="ProtNLM"/>
    </source>
</evidence>
<dbReference type="Gene3D" id="3.40.50.300">
    <property type="entry name" value="P-loop containing nucleotide triphosphate hydrolases"/>
    <property type="match status" value="1"/>
</dbReference>
<sequence length="177" mass="20846">MLSVIIPIGPPGSGKSTLNQELISKNIPNYYSSSRDYLYSEIKKTNSSRKTRKILYDKMIEFFNLMIEKSKTENVIVYLDSCNARDEIRNQFIEYLKPDRIIYINFRYSNSDLLLERTLQRKEHPTFPPEAKEQLEIINKIVSSITFQETEVPKSQIINITDIKQHINLIKHLEELF</sequence>
<gene>
    <name evidence="1" type="ORF">1_294</name>
</gene>
<reference evidence="1" key="1">
    <citation type="submission" date="2018-11" db="EMBL/GenBank/DDBJ databases">
        <title>A distinct lineage of giant viruses engineers rhodopsin photosystems in predatory marine eukaryotes.</title>
        <authorList>
            <person name="Needham D.M."/>
            <person name="Yoshizawa S."/>
            <person name="Hosaka T."/>
            <person name="Poirier C."/>
            <person name="Choi C.-J."/>
            <person name="Hehenberger E."/>
            <person name="Irwin N.A.T."/>
            <person name="Wilken S."/>
            <person name="Yung C.-M."/>
            <person name="Bachy C."/>
            <person name="Kurihara R."/>
            <person name="Nakajima Y."/>
            <person name="Kojima K."/>
            <person name="Kimura-Someya T."/>
            <person name="Leonard G."/>
            <person name="Malmstrom R.R."/>
            <person name="Mende D."/>
            <person name="Olson D.K."/>
            <person name="Sudo Y."/>
            <person name="Sudek S."/>
            <person name="Richards T.A."/>
            <person name="DeLong E.F."/>
            <person name="Keeling P.J."/>
            <person name="Santoro A.E."/>
            <person name="Shirouzu M."/>
            <person name="Iwasaki W."/>
            <person name="Worden A.Z."/>
        </authorList>
    </citation>
    <scope>NUCLEOTIDE SEQUENCE</scope>
</reference>
<accession>A0A5B8HV73</accession>
<evidence type="ECO:0000313" key="1">
    <source>
        <dbReference type="EMBL" id="QDY51909.1"/>
    </source>
</evidence>
<dbReference type="SUPFAM" id="SSF52540">
    <property type="entry name" value="P-loop containing nucleoside triphosphate hydrolases"/>
    <property type="match status" value="1"/>
</dbReference>
<name>A0A5B8HV73_9VIRU</name>
<dbReference type="Pfam" id="PF13671">
    <property type="entry name" value="AAA_33"/>
    <property type="match status" value="1"/>
</dbReference>
<dbReference type="InterPro" id="IPR027417">
    <property type="entry name" value="P-loop_NTPase"/>
</dbReference>
<protein>
    <recommendedName>
        <fullName evidence="2">AAA domain protein</fullName>
    </recommendedName>
</protein>
<dbReference type="EMBL" id="MK250085">
    <property type="protein sequence ID" value="QDY51909.1"/>
    <property type="molecule type" value="Genomic_DNA"/>
</dbReference>
<organism evidence="1">
    <name type="scientific">Mimiviridae sp. ChoanoV1</name>
    <dbReference type="NCBI Taxonomy" id="2596887"/>
    <lineage>
        <taxon>Viruses</taxon>
        <taxon>Varidnaviria</taxon>
        <taxon>Bamfordvirae</taxon>
        <taxon>Nucleocytoviricota</taxon>
        <taxon>Megaviricetes</taxon>
        <taxon>Imitervirales</taxon>
        <taxon>Schizomimiviridae</taxon>
    </lineage>
</organism>